<gene>
    <name evidence="3" type="ORF">CDCA_CDCA11G3242</name>
</gene>
<evidence type="ECO:0000313" key="4">
    <source>
        <dbReference type="Proteomes" id="UP001301350"/>
    </source>
</evidence>
<dbReference type="Proteomes" id="UP001301350">
    <property type="component" value="Unassembled WGS sequence"/>
</dbReference>
<evidence type="ECO:0000256" key="2">
    <source>
        <dbReference type="SAM" id="Phobius"/>
    </source>
</evidence>
<feature type="transmembrane region" description="Helical" evidence="2">
    <location>
        <begin position="379"/>
        <end position="401"/>
    </location>
</feature>
<proteinExistence type="predicted"/>
<dbReference type="EMBL" id="JANCYW010000011">
    <property type="protein sequence ID" value="KAK4537217.1"/>
    <property type="molecule type" value="Genomic_DNA"/>
</dbReference>
<feature type="transmembrane region" description="Helical" evidence="2">
    <location>
        <begin position="313"/>
        <end position="334"/>
    </location>
</feature>
<feature type="compositionally biased region" description="Low complexity" evidence="1">
    <location>
        <begin position="193"/>
        <end position="210"/>
    </location>
</feature>
<evidence type="ECO:0000256" key="1">
    <source>
        <dbReference type="SAM" id="MobiDB-lite"/>
    </source>
</evidence>
<feature type="region of interest" description="Disordered" evidence="1">
    <location>
        <begin position="531"/>
        <end position="564"/>
    </location>
</feature>
<evidence type="ECO:0000313" key="3">
    <source>
        <dbReference type="EMBL" id="KAK4537217.1"/>
    </source>
</evidence>
<name>A0AAV9IY63_CYACA</name>
<feature type="transmembrane region" description="Helical" evidence="2">
    <location>
        <begin position="346"/>
        <end position="367"/>
    </location>
</feature>
<organism evidence="3 4">
    <name type="scientific">Cyanidium caldarium</name>
    <name type="common">Red alga</name>
    <dbReference type="NCBI Taxonomy" id="2771"/>
    <lineage>
        <taxon>Eukaryota</taxon>
        <taxon>Rhodophyta</taxon>
        <taxon>Bangiophyceae</taxon>
        <taxon>Cyanidiales</taxon>
        <taxon>Cyanidiaceae</taxon>
        <taxon>Cyanidium</taxon>
    </lineage>
</organism>
<keyword evidence="2" id="KW-0472">Membrane</keyword>
<protein>
    <submittedName>
        <fullName evidence="3">Uncharacterized protein</fullName>
    </submittedName>
</protein>
<feature type="region of interest" description="Disordered" evidence="1">
    <location>
        <begin position="185"/>
        <end position="212"/>
    </location>
</feature>
<keyword evidence="2" id="KW-0812">Transmembrane</keyword>
<accession>A0AAV9IY63</accession>
<comment type="caution">
    <text evidence="3">The sequence shown here is derived from an EMBL/GenBank/DDBJ whole genome shotgun (WGS) entry which is preliminary data.</text>
</comment>
<dbReference type="AlphaFoldDB" id="A0AAV9IY63"/>
<keyword evidence="4" id="KW-1185">Reference proteome</keyword>
<keyword evidence="2" id="KW-1133">Transmembrane helix</keyword>
<sequence>MANAERIDFETAARGAESGRRRPWRRSGLRKTMRLLCLAALVIVIGAALSHGGWPAALVRAAVSSDGYANAPPLVSQMVDAYESGQRPFVPEPPLVSDNGLDYDAPKSAVRNTGAGSIIVSNSFVNLDKMSLEQLRAEYRRLDAENHDLNVLLGRVSRERDMLMQLHGNLRDRVQQLTQEVRIAEEGGGDGESATGDASTSSAGTAGSASCRRQLAQLREASRQRARDLEQVSRRCRAQALRYHKLFEALQRRDEDLSFTEWLQSNASDTQAMKKTTADVLPQARAEIHQLLSDHAEWMAALMQRAGGRFSTASAALFTYGSLAVPAALCALFLSRNLHWLTASPWITAGNLFFAAFTAYLLVFRWWSHTDPLQMMQIVSPASFLFVQFLLALTYPPLLVLQLLQWHRRVSVVATGASSRPRWWAMATAVTREWRPALQLVAAAVLATDYYRHCWSPSMRDVQVDASWRRYGLWASLCAYVVVMHLREERLRRGGRGWGSNGSGGGGGGLPATAHGAVVVDGSVARNSRRDADVYRDGPLMTTEASQAGVELPSDPLNDEEKMA</sequence>
<reference evidence="3 4" key="1">
    <citation type="submission" date="2022-07" db="EMBL/GenBank/DDBJ databases">
        <title>Genome-wide signatures of adaptation to extreme environments.</title>
        <authorList>
            <person name="Cho C.H."/>
            <person name="Yoon H.S."/>
        </authorList>
    </citation>
    <scope>NUCLEOTIDE SEQUENCE [LARGE SCALE GENOMIC DNA]</scope>
    <source>
        <strain evidence="3 4">DBV 063 E5</strain>
    </source>
</reference>